<name>L7LVB8_RHIPC</name>
<feature type="compositionally biased region" description="Polar residues" evidence="1">
    <location>
        <begin position="12"/>
        <end position="23"/>
    </location>
</feature>
<feature type="region of interest" description="Disordered" evidence="1">
    <location>
        <begin position="110"/>
        <end position="197"/>
    </location>
</feature>
<feature type="compositionally biased region" description="Low complexity" evidence="1">
    <location>
        <begin position="110"/>
        <end position="145"/>
    </location>
</feature>
<feature type="region of interest" description="Disordered" evidence="1">
    <location>
        <begin position="1"/>
        <end position="47"/>
    </location>
</feature>
<protein>
    <submittedName>
        <fullName evidence="2">Uncharacterized protein</fullName>
    </submittedName>
</protein>
<evidence type="ECO:0000313" key="2">
    <source>
        <dbReference type="EMBL" id="JAA56016.1"/>
    </source>
</evidence>
<proteinExistence type="evidence at transcript level"/>
<accession>L7LVB8</accession>
<reference evidence="2" key="1">
    <citation type="submission" date="2012-11" db="EMBL/GenBank/DDBJ databases">
        <authorList>
            <person name="Lucero-Rivera Y.E."/>
            <person name="Tovar-Ramirez D."/>
        </authorList>
    </citation>
    <scope>NUCLEOTIDE SEQUENCE</scope>
    <source>
        <tissue evidence="2">Salivary gland</tissue>
    </source>
</reference>
<sequence>MPTLYLVRRHNAMSSPADGSQESGGVVAATAPGRKGETSSAGPADITLPASRFASSVPRFRKVAPGFPSAASKPNASTFSPAQCTAKLEKAPVMQASHSAPTVFVIKNATPPEMATPPEAATQPEMASSTEVATSSETTTPPEVEAQPDKDLEVGMETQSGTKTQLDTVTQLEDKTQETDTQLNTETISGSHNSETITDSPAVQTVTAILVPRTLAL</sequence>
<feature type="compositionally biased region" description="Polar residues" evidence="1">
    <location>
        <begin position="157"/>
        <end position="171"/>
    </location>
</feature>
<evidence type="ECO:0000256" key="1">
    <source>
        <dbReference type="SAM" id="MobiDB-lite"/>
    </source>
</evidence>
<reference evidence="2" key="2">
    <citation type="journal article" date="2015" name="J. Proteomics">
        <title>Sexual differences in the sialomes of the zebra tick, Rhipicephalus pulchellus.</title>
        <authorList>
            <person name="Tan A.W."/>
            <person name="Francischetti I.M."/>
            <person name="Slovak M."/>
            <person name="Kini R.M."/>
            <person name="Ribeiro J.M."/>
        </authorList>
    </citation>
    <scope>NUCLEOTIDE SEQUENCE</scope>
    <source>
        <tissue evidence="2">Salivary gland</tissue>
    </source>
</reference>
<dbReference type="AlphaFoldDB" id="L7LVB8"/>
<feature type="compositionally biased region" description="Polar residues" evidence="1">
    <location>
        <begin position="179"/>
        <end position="197"/>
    </location>
</feature>
<organism evidence="2">
    <name type="scientific">Rhipicephalus pulchellus</name>
    <name type="common">Yellow backed tick</name>
    <name type="synonym">Dermacentor pulchellus</name>
    <dbReference type="NCBI Taxonomy" id="72859"/>
    <lineage>
        <taxon>Eukaryota</taxon>
        <taxon>Metazoa</taxon>
        <taxon>Ecdysozoa</taxon>
        <taxon>Arthropoda</taxon>
        <taxon>Chelicerata</taxon>
        <taxon>Arachnida</taxon>
        <taxon>Acari</taxon>
        <taxon>Parasitiformes</taxon>
        <taxon>Ixodida</taxon>
        <taxon>Ixodoidea</taxon>
        <taxon>Ixodidae</taxon>
        <taxon>Rhipicephalinae</taxon>
        <taxon>Rhipicephalus</taxon>
        <taxon>Rhipicephalus</taxon>
    </lineage>
</organism>
<dbReference type="EMBL" id="GACK01009018">
    <property type="protein sequence ID" value="JAA56016.1"/>
    <property type="molecule type" value="mRNA"/>
</dbReference>